<name>A6IF04_RAT</name>
<feature type="chain" id="PRO_5039918986" evidence="4">
    <location>
        <begin position="17"/>
        <end position="64"/>
    </location>
</feature>
<accession>A6IF04</accession>
<gene>
    <name evidence="5" type="ORF">rCG_28135</name>
</gene>
<sequence>MTFRILLYVFPCLVETVLMNSKITQTPRYLVMGRANKKSLECEQRLGHNAMYWYKQSTKKPPEK</sequence>
<organism evidence="5 6">
    <name type="scientific">Rattus norvegicus</name>
    <name type="common">Rat</name>
    <dbReference type="NCBI Taxonomy" id="10116"/>
    <lineage>
        <taxon>Eukaryota</taxon>
        <taxon>Metazoa</taxon>
        <taxon>Chordata</taxon>
        <taxon>Craniata</taxon>
        <taxon>Vertebrata</taxon>
        <taxon>Euteleostomi</taxon>
        <taxon>Mammalia</taxon>
        <taxon>Eutheria</taxon>
        <taxon>Euarchontoglires</taxon>
        <taxon>Glires</taxon>
        <taxon>Rodentia</taxon>
        <taxon>Myomorpha</taxon>
        <taxon>Muroidea</taxon>
        <taxon>Muridae</taxon>
        <taxon>Murinae</taxon>
        <taxon>Rattus</taxon>
    </lineage>
</organism>
<keyword evidence="1" id="KW-0391">Immunity</keyword>
<dbReference type="Proteomes" id="UP000234681">
    <property type="component" value="Chromosome 4"/>
</dbReference>
<evidence type="ECO:0000256" key="1">
    <source>
        <dbReference type="ARBA" id="ARBA00022859"/>
    </source>
</evidence>
<evidence type="ECO:0000256" key="3">
    <source>
        <dbReference type="ARBA" id="ARBA00023319"/>
    </source>
</evidence>
<dbReference type="PANTHER" id="PTHR23268:SF40">
    <property type="entry name" value="T CELL RECEPTOR BETA VARIABLE 4-1"/>
    <property type="match status" value="1"/>
</dbReference>
<keyword evidence="4" id="KW-0732">Signal</keyword>
<keyword evidence="3" id="KW-0393">Immunoglobulin domain</keyword>
<dbReference type="InterPro" id="IPR036179">
    <property type="entry name" value="Ig-like_dom_sf"/>
</dbReference>
<reference evidence="6" key="1">
    <citation type="submission" date="2005-09" db="EMBL/GenBank/DDBJ databases">
        <authorList>
            <person name="Mural R.J."/>
            <person name="Li P.W."/>
            <person name="Adams M.D."/>
            <person name="Amanatides P.G."/>
            <person name="Baden-Tillson H."/>
            <person name="Barnstead M."/>
            <person name="Chin S.H."/>
            <person name="Dew I."/>
            <person name="Evans C.A."/>
            <person name="Ferriera S."/>
            <person name="Flanigan M."/>
            <person name="Fosler C."/>
            <person name="Glodek A."/>
            <person name="Gu Z."/>
            <person name="Holt R.A."/>
            <person name="Jennings D."/>
            <person name="Kraft C.L."/>
            <person name="Lu F."/>
            <person name="Nguyen T."/>
            <person name="Nusskern D.R."/>
            <person name="Pfannkoch C.M."/>
            <person name="Sitter C."/>
            <person name="Sutton G.G."/>
            <person name="Venter J.C."/>
            <person name="Wang Z."/>
            <person name="Woodage T."/>
            <person name="Zheng X.H."/>
            <person name="Zhong F."/>
        </authorList>
    </citation>
    <scope>NUCLEOTIDE SEQUENCE [LARGE SCALE GENOMIC DNA]</scope>
    <source>
        <strain>BN</strain>
        <strain evidence="6">Sprague-Dawley</strain>
    </source>
</reference>
<dbReference type="GO" id="GO:0002250">
    <property type="term" value="P:adaptive immune response"/>
    <property type="evidence" value="ECO:0007669"/>
    <property type="project" value="UniProtKB-KW"/>
</dbReference>
<evidence type="ECO:0000313" key="6">
    <source>
        <dbReference type="Proteomes" id="UP000234681"/>
    </source>
</evidence>
<dbReference type="Gene3D" id="2.60.40.10">
    <property type="entry name" value="Immunoglobulins"/>
    <property type="match status" value="1"/>
</dbReference>
<dbReference type="PANTHER" id="PTHR23268">
    <property type="entry name" value="T-CELL RECEPTOR BETA CHAIN"/>
    <property type="match status" value="1"/>
</dbReference>
<dbReference type="SUPFAM" id="SSF48726">
    <property type="entry name" value="Immunoglobulin"/>
    <property type="match status" value="1"/>
</dbReference>
<dbReference type="AlphaFoldDB" id="A6IF04"/>
<proteinExistence type="predicted"/>
<evidence type="ECO:0000256" key="4">
    <source>
        <dbReference type="SAM" id="SignalP"/>
    </source>
</evidence>
<dbReference type="InterPro" id="IPR050413">
    <property type="entry name" value="TCR_beta_variable"/>
</dbReference>
<dbReference type="EMBL" id="CH473959">
    <property type="protein sequence ID" value="EDM15441.1"/>
    <property type="molecule type" value="Genomic_DNA"/>
</dbReference>
<evidence type="ECO:0000256" key="2">
    <source>
        <dbReference type="ARBA" id="ARBA00023130"/>
    </source>
</evidence>
<evidence type="ECO:0000313" key="5">
    <source>
        <dbReference type="EMBL" id="EDM15441.1"/>
    </source>
</evidence>
<keyword evidence="2" id="KW-1064">Adaptive immunity</keyword>
<feature type="signal peptide" evidence="4">
    <location>
        <begin position="1"/>
        <end position="16"/>
    </location>
</feature>
<protein>
    <submittedName>
        <fullName evidence="5">RCG28135</fullName>
    </submittedName>
</protein>
<dbReference type="InterPro" id="IPR013783">
    <property type="entry name" value="Ig-like_fold"/>
</dbReference>